<keyword evidence="1" id="KW-0732">Signal</keyword>
<dbReference type="EMBL" id="CP155447">
    <property type="protein sequence ID" value="XBH02426.1"/>
    <property type="molecule type" value="Genomic_DNA"/>
</dbReference>
<name>A0AAU7CB94_9BACT</name>
<dbReference type="GO" id="GO:0120147">
    <property type="term" value="F:formylglycine-generating oxidase activity"/>
    <property type="evidence" value="ECO:0007669"/>
    <property type="project" value="TreeGrafter"/>
</dbReference>
<dbReference type="Gene3D" id="3.90.1580.10">
    <property type="entry name" value="paralog of FGE (formylglycine-generating enzyme)"/>
    <property type="match status" value="1"/>
</dbReference>
<dbReference type="PANTHER" id="PTHR23150">
    <property type="entry name" value="SULFATASE MODIFYING FACTOR 1, 2"/>
    <property type="match status" value="1"/>
</dbReference>
<dbReference type="PROSITE" id="PS50208">
    <property type="entry name" value="CASPASE_P20"/>
    <property type="match status" value="1"/>
</dbReference>
<protein>
    <submittedName>
        <fullName evidence="3">SUMF1/EgtB/PvdO family nonheme iron enzyme</fullName>
    </submittedName>
</protein>
<sequence>MPRSLKGLVLFLAGLAIATLRPPASLAQDATAPRRVAFLVGVNVYDKRSFPDLQWAENDVDEMAVELRRLGYDKVVVMKGSSQGKLRASKENIEPQLEAFLEDVRKTDIVLIMFTGHGQQLLVKGVGDAVLEDNFFCPVNARVNQAATMVSLTKLTDETLKHGGGKNLVLIDACRDARVIDLDKGVARGVQGKVVSLPEGTAMLFSCAAGQISLEKSSLKHGVFTSAVLEALRGVEPGRDLTWISLVGHVQDRVPALNPTQEPTASQNIGRVVLGGIRGTDVITSRSTGIKLKLIPAGTFQMGSSKEEDKDADDDELPRHEVRISRAFYLAATEVTQGQYRAITGESPSQFEGSDDLPVERVSWFDAVRFCNALSVKEGLPAFYRIVGETVSVSDWRDTGYRLPTEAEWEYACRGRNPARYSFGDDAADLGEYAWYDGNSENKTHPVGQKRGNAFGLYDMHGNVYEWCWDGYDAEYYGQSPGTDPSGPLQATFRMYRGGSCSFVPRSPRSPDRFWLTPDDRSDYLGFRVARVQSGG</sequence>
<feature type="domain" description="Caspase family p20" evidence="2">
    <location>
        <begin position="33"/>
        <end position="178"/>
    </location>
</feature>
<feature type="signal peptide" evidence="1">
    <location>
        <begin position="1"/>
        <end position="27"/>
    </location>
</feature>
<feature type="chain" id="PRO_5043806282" evidence="1">
    <location>
        <begin position="28"/>
        <end position="536"/>
    </location>
</feature>
<dbReference type="InterPro" id="IPR001309">
    <property type="entry name" value="Pept_C14_p20"/>
</dbReference>
<evidence type="ECO:0000259" key="2">
    <source>
        <dbReference type="PROSITE" id="PS50208"/>
    </source>
</evidence>
<dbReference type="AlphaFoldDB" id="A0AAU7CB94"/>
<evidence type="ECO:0000256" key="1">
    <source>
        <dbReference type="SAM" id="SignalP"/>
    </source>
</evidence>
<gene>
    <name evidence="3" type="ORF">V5E97_29445</name>
</gene>
<accession>A0AAU7CB94</accession>
<dbReference type="Pfam" id="PF00656">
    <property type="entry name" value="Peptidase_C14"/>
    <property type="match status" value="1"/>
</dbReference>
<dbReference type="RefSeq" id="WP_406695169.1">
    <property type="nucleotide sequence ID" value="NZ_CP155447.1"/>
</dbReference>
<dbReference type="InterPro" id="IPR005532">
    <property type="entry name" value="SUMF_dom"/>
</dbReference>
<organism evidence="3">
    <name type="scientific">Singulisphaera sp. Ch08</name>
    <dbReference type="NCBI Taxonomy" id="3120278"/>
    <lineage>
        <taxon>Bacteria</taxon>
        <taxon>Pseudomonadati</taxon>
        <taxon>Planctomycetota</taxon>
        <taxon>Planctomycetia</taxon>
        <taxon>Isosphaerales</taxon>
        <taxon>Isosphaeraceae</taxon>
        <taxon>Singulisphaera</taxon>
    </lineage>
</organism>
<dbReference type="InterPro" id="IPR016187">
    <property type="entry name" value="CTDL_fold"/>
</dbReference>
<evidence type="ECO:0000313" key="3">
    <source>
        <dbReference type="EMBL" id="XBH02426.1"/>
    </source>
</evidence>
<dbReference type="SUPFAM" id="SSF56436">
    <property type="entry name" value="C-type lectin-like"/>
    <property type="match status" value="1"/>
</dbReference>
<dbReference type="SUPFAM" id="SSF52129">
    <property type="entry name" value="Caspase-like"/>
    <property type="match status" value="1"/>
</dbReference>
<dbReference type="GO" id="GO:0006508">
    <property type="term" value="P:proteolysis"/>
    <property type="evidence" value="ECO:0007669"/>
    <property type="project" value="InterPro"/>
</dbReference>
<proteinExistence type="predicted"/>
<reference evidence="3" key="1">
    <citation type="submission" date="2024-05" db="EMBL/GenBank/DDBJ databases">
        <title>Planctomycetes of the genus Singulisphaera possess chitinolytic capabilities.</title>
        <authorList>
            <person name="Ivanova A."/>
        </authorList>
    </citation>
    <scope>NUCLEOTIDE SEQUENCE</scope>
    <source>
        <strain evidence="3">Ch08T</strain>
    </source>
</reference>
<dbReference type="PANTHER" id="PTHR23150:SF19">
    <property type="entry name" value="FORMYLGLYCINE-GENERATING ENZYME"/>
    <property type="match status" value="1"/>
</dbReference>
<dbReference type="Gene3D" id="3.40.50.1460">
    <property type="match status" value="1"/>
</dbReference>
<dbReference type="Pfam" id="PF03781">
    <property type="entry name" value="FGE-sulfatase"/>
    <property type="match status" value="1"/>
</dbReference>
<dbReference type="InterPro" id="IPR029030">
    <property type="entry name" value="Caspase-like_dom_sf"/>
</dbReference>
<dbReference type="InterPro" id="IPR042095">
    <property type="entry name" value="SUMF_sf"/>
</dbReference>
<dbReference type="GO" id="GO:0004197">
    <property type="term" value="F:cysteine-type endopeptidase activity"/>
    <property type="evidence" value="ECO:0007669"/>
    <property type="project" value="InterPro"/>
</dbReference>
<dbReference type="InterPro" id="IPR051043">
    <property type="entry name" value="Sulfatase_Mod_Factor_Kinase"/>
</dbReference>
<dbReference type="InterPro" id="IPR011600">
    <property type="entry name" value="Pept_C14_caspase"/>
</dbReference>